<evidence type="ECO:0000259" key="3">
    <source>
        <dbReference type="PROSITE" id="PS50110"/>
    </source>
</evidence>
<dbReference type="InterPro" id="IPR011006">
    <property type="entry name" value="CheY-like_superfamily"/>
</dbReference>
<accession>A0A1F5FH00</accession>
<dbReference type="Pfam" id="PF00072">
    <property type="entry name" value="Response_reg"/>
    <property type="match status" value="1"/>
</dbReference>
<dbReference type="PANTHER" id="PTHR44591">
    <property type="entry name" value="STRESS RESPONSE REGULATOR PROTEIN 1"/>
    <property type="match status" value="1"/>
</dbReference>
<dbReference type="CDD" id="cd00156">
    <property type="entry name" value="REC"/>
    <property type="match status" value="1"/>
</dbReference>
<evidence type="ECO:0000256" key="1">
    <source>
        <dbReference type="ARBA" id="ARBA00022553"/>
    </source>
</evidence>
<sequence>MRTVLLADDNRECRDSLARMLKRWGCRFLPAVDVAEALWLLDHTLVDLAILDLEMPFGGGLSVLHRIRVSQPGLPVLMLTGSATRESLLRAYAAGAYGFLPKPVSVNLLRQLLAEVLTTHMPAPVRMGTVFVYGPAKEGTDNA</sequence>
<dbReference type="InterPro" id="IPR001789">
    <property type="entry name" value="Sig_transdc_resp-reg_receiver"/>
</dbReference>
<reference evidence="4 5" key="1">
    <citation type="journal article" date="2016" name="Nat. Commun.">
        <title>Thousands of microbial genomes shed light on interconnected biogeochemical processes in an aquifer system.</title>
        <authorList>
            <person name="Anantharaman K."/>
            <person name="Brown C.T."/>
            <person name="Hug L.A."/>
            <person name="Sharon I."/>
            <person name="Castelle C.J."/>
            <person name="Probst A.J."/>
            <person name="Thomas B.C."/>
            <person name="Singh A."/>
            <person name="Wilkins M.J."/>
            <person name="Karaoz U."/>
            <person name="Brodie E.L."/>
            <person name="Williams K.H."/>
            <person name="Hubbard S.S."/>
            <person name="Banfield J.F."/>
        </authorList>
    </citation>
    <scope>NUCLEOTIDE SEQUENCE [LARGE SCALE GENOMIC DNA]</scope>
</reference>
<keyword evidence="1 2" id="KW-0597">Phosphoprotein</keyword>
<comment type="caution">
    <text evidence="4">The sequence shown here is derived from an EMBL/GenBank/DDBJ whole genome shotgun (WGS) entry which is preliminary data.</text>
</comment>
<dbReference type="PROSITE" id="PS50110">
    <property type="entry name" value="RESPONSE_REGULATORY"/>
    <property type="match status" value="1"/>
</dbReference>
<feature type="modified residue" description="4-aspartylphosphate" evidence="2">
    <location>
        <position position="52"/>
    </location>
</feature>
<dbReference type="EMBL" id="MFAF01000021">
    <property type="protein sequence ID" value="OGD78896.1"/>
    <property type="molecule type" value="Genomic_DNA"/>
</dbReference>
<dbReference type="SUPFAM" id="SSF52172">
    <property type="entry name" value="CheY-like"/>
    <property type="match status" value="1"/>
</dbReference>
<organism evidence="4 5">
    <name type="scientific">Candidatus Coatesbacteria bacterium RBG_13_66_14</name>
    <dbReference type="NCBI Taxonomy" id="1817816"/>
    <lineage>
        <taxon>Bacteria</taxon>
        <taxon>Candidatus Coatesiibacteriota</taxon>
    </lineage>
</organism>
<dbReference type="SMART" id="SM00448">
    <property type="entry name" value="REC"/>
    <property type="match status" value="1"/>
</dbReference>
<dbReference type="AlphaFoldDB" id="A0A1F5FH00"/>
<dbReference type="PANTHER" id="PTHR44591:SF3">
    <property type="entry name" value="RESPONSE REGULATORY DOMAIN-CONTAINING PROTEIN"/>
    <property type="match status" value="1"/>
</dbReference>
<dbReference type="Gene3D" id="3.40.50.2300">
    <property type="match status" value="1"/>
</dbReference>
<dbReference type="InterPro" id="IPR050595">
    <property type="entry name" value="Bact_response_regulator"/>
</dbReference>
<evidence type="ECO:0000313" key="5">
    <source>
        <dbReference type="Proteomes" id="UP000177187"/>
    </source>
</evidence>
<feature type="domain" description="Response regulatory" evidence="3">
    <location>
        <begin position="3"/>
        <end position="117"/>
    </location>
</feature>
<dbReference type="STRING" id="1817816.A2Y64_04825"/>
<gene>
    <name evidence="4" type="ORF">A2Y64_04825</name>
</gene>
<dbReference type="GO" id="GO:0000160">
    <property type="term" value="P:phosphorelay signal transduction system"/>
    <property type="evidence" value="ECO:0007669"/>
    <property type="project" value="InterPro"/>
</dbReference>
<protein>
    <recommendedName>
        <fullName evidence="3">Response regulatory domain-containing protein</fullName>
    </recommendedName>
</protein>
<evidence type="ECO:0000313" key="4">
    <source>
        <dbReference type="EMBL" id="OGD78896.1"/>
    </source>
</evidence>
<name>A0A1F5FH00_9BACT</name>
<proteinExistence type="predicted"/>
<dbReference type="Proteomes" id="UP000177187">
    <property type="component" value="Unassembled WGS sequence"/>
</dbReference>
<evidence type="ECO:0000256" key="2">
    <source>
        <dbReference type="PROSITE-ProRule" id="PRU00169"/>
    </source>
</evidence>